<comment type="caution">
    <text evidence="3">The sequence shown here is derived from an EMBL/GenBank/DDBJ whole genome shotgun (WGS) entry which is preliminary data.</text>
</comment>
<name>A0A4R6RZK2_9MICO</name>
<sequence length="422" mass="44769">MHTRNFLPPEGASSEPIPVTARSEILGAGDIAVVFGTRPEIIKLAPVIRLLGSRARLIHTGQHYDAELSAQLFTQLRLPNPHLFISGVGGTSRGMQIATALAALSTEFAERPPAVVVVQGDTNSVSAGAQAAHYAGVPVLHVEAGLRSQDRAMPEEVNRLVTGVIADVHCAATEHNAQNLRAEGINQARVLVTGNTIVESTWESLADLDSGREGSRAAAEAAPDVLATIHRPENTDSAAALGRILDALAALCDRGFGVRLVAHPRTRAAITRFGLAERATLLDVVPSVSHAEFLESAREARLLLSDSGGLQEECTVLKKPLLVVRRSTERPESIETGFARLVPPEADLLAEALAILADRNRERELRRTASPYGDGRASERIAELCLALAAGATPEQAVAAVSVQHPASRFRRESPESAAPVA</sequence>
<dbReference type="GO" id="GO:0016853">
    <property type="term" value="F:isomerase activity"/>
    <property type="evidence" value="ECO:0007669"/>
    <property type="project" value="UniProtKB-KW"/>
</dbReference>
<dbReference type="CDD" id="cd03786">
    <property type="entry name" value="GTB_UDP-GlcNAc_2-Epimerase"/>
    <property type="match status" value="1"/>
</dbReference>
<dbReference type="Proteomes" id="UP000295601">
    <property type="component" value="Unassembled WGS sequence"/>
</dbReference>
<evidence type="ECO:0000313" key="4">
    <source>
        <dbReference type="Proteomes" id="UP000295601"/>
    </source>
</evidence>
<organism evidence="3 4">
    <name type="scientific">Leucobacter luti</name>
    <dbReference type="NCBI Taxonomy" id="340320"/>
    <lineage>
        <taxon>Bacteria</taxon>
        <taxon>Bacillati</taxon>
        <taxon>Actinomycetota</taxon>
        <taxon>Actinomycetes</taxon>
        <taxon>Micrococcales</taxon>
        <taxon>Microbacteriaceae</taxon>
        <taxon>Leucobacter</taxon>
    </lineage>
</organism>
<protein>
    <submittedName>
        <fullName evidence="3">UDP-N-acetylglucosamine 2-epimerase (Non-hydrolysing)</fullName>
    </submittedName>
</protein>
<dbReference type="InterPro" id="IPR003331">
    <property type="entry name" value="UDP_GlcNAc_Epimerase_2_dom"/>
</dbReference>
<dbReference type="AlphaFoldDB" id="A0A4R6RZK2"/>
<proteinExistence type="inferred from homology"/>
<evidence type="ECO:0000313" key="3">
    <source>
        <dbReference type="EMBL" id="TDP92621.1"/>
    </source>
</evidence>
<dbReference type="EMBL" id="SNYA01000004">
    <property type="protein sequence ID" value="TDP92621.1"/>
    <property type="molecule type" value="Genomic_DNA"/>
</dbReference>
<dbReference type="InterPro" id="IPR029767">
    <property type="entry name" value="WecB-like"/>
</dbReference>
<feature type="domain" description="UDP-N-acetylglucosamine 2-epimerase" evidence="2">
    <location>
        <begin position="55"/>
        <end position="384"/>
    </location>
</feature>
<comment type="similarity">
    <text evidence="1">Belongs to the UDP-N-acetylglucosamine 2-epimerase family.</text>
</comment>
<dbReference type="OrthoDB" id="9803238at2"/>
<evidence type="ECO:0000259" key="2">
    <source>
        <dbReference type="Pfam" id="PF02350"/>
    </source>
</evidence>
<evidence type="ECO:0000256" key="1">
    <source>
        <dbReference type="RuleBase" id="RU003513"/>
    </source>
</evidence>
<dbReference type="PANTHER" id="PTHR43174:SF3">
    <property type="entry name" value="UDP-N-ACETYLGLUCOSAMINE 2-EPIMERASE"/>
    <property type="match status" value="1"/>
</dbReference>
<keyword evidence="4" id="KW-1185">Reference proteome</keyword>
<dbReference type="SUPFAM" id="SSF53756">
    <property type="entry name" value="UDP-Glycosyltransferase/glycogen phosphorylase"/>
    <property type="match status" value="1"/>
</dbReference>
<dbReference type="RefSeq" id="WP_133616769.1">
    <property type="nucleotide sequence ID" value="NZ_SNYA01000004.1"/>
</dbReference>
<accession>A0A4R6RZK2</accession>
<dbReference type="PANTHER" id="PTHR43174">
    <property type="entry name" value="UDP-N-ACETYLGLUCOSAMINE 2-EPIMERASE"/>
    <property type="match status" value="1"/>
</dbReference>
<reference evidence="3 4" key="1">
    <citation type="submission" date="2019-03" db="EMBL/GenBank/DDBJ databases">
        <title>Genomic analyses of the natural microbiome of Caenorhabditis elegans.</title>
        <authorList>
            <person name="Samuel B."/>
        </authorList>
    </citation>
    <scope>NUCLEOTIDE SEQUENCE [LARGE SCALE GENOMIC DNA]</scope>
    <source>
        <strain evidence="3 4">JUb18</strain>
    </source>
</reference>
<dbReference type="NCBIfam" id="TIGR00236">
    <property type="entry name" value="wecB"/>
    <property type="match status" value="1"/>
</dbReference>
<gene>
    <name evidence="3" type="ORF">EDF62_1840</name>
</gene>
<dbReference type="Pfam" id="PF02350">
    <property type="entry name" value="Epimerase_2"/>
    <property type="match status" value="1"/>
</dbReference>
<keyword evidence="1" id="KW-0413">Isomerase</keyword>
<dbReference type="Gene3D" id="3.40.50.2000">
    <property type="entry name" value="Glycogen Phosphorylase B"/>
    <property type="match status" value="2"/>
</dbReference>